<dbReference type="CDD" id="cd01668">
    <property type="entry name" value="TGS_RSH"/>
    <property type="match status" value="1"/>
</dbReference>
<dbReference type="InterPro" id="IPR033655">
    <property type="entry name" value="TGS_RelA/SpoT"/>
</dbReference>
<dbReference type="STRING" id="914150.TQ33_1476"/>
<dbReference type="Pfam" id="PF02824">
    <property type="entry name" value="TGS"/>
    <property type="match status" value="1"/>
</dbReference>
<comment type="pathway">
    <text evidence="2">Purine metabolism.</text>
</comment>
<sequence>MKRKEHDIFEIVESDQFNFEQWLELNQLSLADKAVKKLRKAVELAQKNIAKTPVIKLNTLAAGLELAEVLTHFNADNETLTAAVLLPAVISGTIDSEVLKKHCGSGIAELVRGAGQMEAMRTLQQSSGAENDEQQVESLRKMLLAMVNDARVVLLKLADRVVTLRHIKDAERDMQIIFAKETKDIFAPLANRLGIGQLKWELEDLAFRYLEPQAYKKIAKSLREKRVAREQYIQDVLDLLNGKLSQESIKADVTGRVKHIYSIWKKMTRKKVSFEEIYDVRAVRILVDKVQDCYATLGIVHGSWQHIPKEFDDYVATPKENGYRSIHTAVVGPEGKVLEVQIRTHQMHDEAEKGIAAHWAYKEGTNLNRVGVDEKIEWMRQLLEWQSELADTASDDLMQEFQSSVSEDRIFVFTPQGKVIDLPSGSTPIDFAYRIHTSIGHRCIGAKVKGRIVPLTYKLSTGEVVEIMTKSEELPSRDWLIPYNEYISSARTRHKISQFFNKLDKEDNANAGKTLLERELSRAHLSDVEHRELAQRLHLASEQELYIKIGSGDLSIIHALNRAKEFKETQEPVRDIKPTLRKKTKRQSYSDISVSGVGDLLTQIAKCCKPVPGEEIVGYITQGRGIVIHRQSCTHIKKANKDRPERLIPVSWEAEATNAYAVDLRIVAMDRKSLLKDITTILANEHASITDLSTHKRNEQVELWVEVELSQVDDLNRVMTLIKQLPNIFTVERKTN</sequence>
<dbReference type="SUPFAM" id="SSF109604">
    <property type="entry name" value="HD-domain/PDEase-like"/>
    <property type="match status" value="1"/>
</dbReference>
<dbReference type="SUPFAM" id="SSF81301">
    <property type="entry name" value="Nucleotidyltransferase"/>
    <property type="match status" value="1"/>
</dbReference>
<dbReference type="KEGG" id="kge:TQ33_1476"/>
<dbReference type="RefSeq" id="WP_046561495.1">
    <property type="nucleotide sequence ID" value="NZ_CP010975.1"/>
</dbReference>
<evidence type="ECO:0000313" key="9">
    <source>
        <dbReference type="EMBL" id="AKE52423.1"/>
    </source>
</evidence>
<dbReference type="InterPro" id="IPR043519">
    <property type="entry name" value="NT_sf"/>
</dbReference>
<dbReference type="NCBIfam" id="TIGR00691">
    <property type="entry name" value="spoT_relA"/>
    <property type="match status" value="1"/>
</dbReference>
<protein>
    <recommendedName>
        <fullName evidence="1">GTP pyrophosphokinase</fullName>
    </recommendedName>
    <alternativeName>
        <fullName evidence="4">(p)ppGpp synthase</fullName>
    </alternativeName>
    <alternativeName>
        <fullName evidence="3">ATP:GTP 3'-pyrophosphotransferase</fullName>
    </alternativeName>
    <alternativeName>
        <fullName evidence="5">ppGpp synthase I</fullName>
    </alternativeName>
</protein>
<dbReference type="InterPro" id="IPR004811">
    <property type="entry name" value="RelA/Spo_fam"/>
</dbReference>
<dbReference type="SUPFAM" id="SSF81271">
    <property type="entry name" value="TGS-like"/>
    <property type="match status" value="1"/>
</dbReference>
<accession>A0A0F6RCI0</accession>
<dbReference type="InterPro" id="IPR002912">
    <property type="entry name" value="ACT_dom"/>
</dbReference>
<dbReference type="FunFam" id="3.10.20.30:FF:000002">
    <property type="entry name" value="GTP pyrophosphokinase (RelA/SpoT)"/>
    <property type="match status" value="1"/>
</dbReference>
<dbReference type="Gene3D" id="1.10.3210.10">
    <property type="entry name" value="Hypothetical protein af1432"/>
    <property type="match status" value="1"/>
</dbReference>
<dbReference type="HOGENOM" id="CLU_012300_3_0_6"/>
<gene>
    <name evidence="9" type="ORF">TQ33_1476</name>
</gene>
<dbReference type="GO" id="GO:0008893">
    <property type="term" value="F:guanosine-3',5'-bis(diphosphate) 3'-diphosphatase activity"/>
    <property type="evidence" value="ECO:0007669"/>
    <property type="project" value="TreeGrafter"/>
</dbReference>
<dbReference type="Pfam" id="PF13291">
    <property type="entry name" value="ACT_4"/>
    <property type="match status" value="1"/>
</dbReference>
<evidence type="ECO:0000256" key="4">
    <source>
        <dbReference type="ARBA" id="ARBA00032407"/>
    </source>
</evidence>
<dbReference type="OrthoDB" id="9805041at2"/>
<dbReference type="Pfam" id="PF13328">
    <property type="entry name" value="HD_4"/>
    <property type="match status" value="1"/>
</dbReference>
<dbReference type="InterPro" id="IPR012675">
    <property type="entry name" value="Beta-grasp_dom_sf"/>
</dbReference>
<feature type="domain" description="TGS" evidence="8">
    <location>
        <begin position="408"/>
        <end position="469"/>
    </location>
</feature>
<dbReference type="GO" id="GO:0042594">
    <property type="term" value="P:response to starvation"/>
    <property type="evidence" value="ECO:0007669"/>
    <property type="project" value="TreeGrafter"/>
</dbReference>
<evidence type="ECO:0000256" key="6">
    <source>
        <dbReference type="RuleBase" id="RU003847"/>
    </source>
</evidence>
<dbReference type="GO" id="GO:0005886">
    <property type="term" value="C:plasma membrane"/>
    <property type="evidence" value="ECO:0007669"/>
    <property type="project" value="TreeGrafter"/>
</dbReference>
<dbReference type="PANTHER" id="PTHR21262">
    <property type="entry name" value="GUANOSINE-3',5'-BIS DIPHOSPHATE 3'-PYROPHOSPHOHYDROLASE"/>
    <property type="match status" value="1"/>
</dbReference>
<evidence type="ECO:0000256" key="1">
    <source>
        <dbReference type="ARBA" id="ARBA00019852"/>
    </source>
</evidence>
<dbReference type="Gene3D" id="3.30.460.10">
    <property type="entry name" value="Beta Polymerase, domain 2"/>
    <property type="match status" value="1"/>
</dbReference>
<evidence type="ECO:0000256" key="3">
    <source>
        <dbReference type="ARBA" id="ARBA00029754"/>
    </source>
</evidence>
<dbReference type="EMBL" id="CP010975">
    <property type="protein sequence ID" value="AKE52423.1"/>
    <property type="molecule type" value="Genomic_DNA"/>
</dbReference>
<dbReference type="CDD" id="cd04876">
    <property type="entry name" value="ACT_RelA-SpoT"/>
    <property type="match status" value="1"/>
</dbReference>
<dbReference type="PANTHER" id="PTHR21262:SF31">
    <property type="entry name" value="GTP PYROPHOSPHOKINASE"/>
    <property type="match status" value="1"/>
</dbReference>
<name>A0A0F6RCI0_9GAMM</name>
<dbReference type="InterPro" id="IPR007685">
    <property type="entry name" value="RelA_SpoT"/>
</dbReference>
<evidence type="ECO:0000256" key="2">
    <source>
        <dbReference type="ARBA" id="ARBA00025704"/>
    </source>
</evidence>
<comment type="similarity">
    <text evidence="6">Belongs to the relA/spoT family.</text>
</comment>
<dbReference type="PROSITE" id="PS51671">
    <property type="entry name" value="ACT"/>
    <property type="match status" value="1"/>
</dbReference>
<dbReference type="GO" id="GO:0015949">
    <property type="term" value="P:nucleobase-containing small molecule interconversion"/>
    <property type="evidence" value="ECO:0007669"/>
    <property type="project" value="UniProtKB-ARBA"/>
</dbReference>
<dbReference type="FunFam" id="3.30.460.10:FF:000001">
    <property type="entry name" value="GTP pyrophosphokinase RelA"/>
    <property type="match status" value="1"/>
</dbReference>
<evidence type="ECO:0000313" key="10">
    <source>
        <dbReference type="Proteomes" id="UP000034071"/>
    </source>
</evidence>
<dbReference type="NCBIfam" id="NF008124">
    <property type="entry name" value="PRK10872.1"/>
    <property type="match status" value="1"/>
</dbReference>
<proteinExistence type="inferred from homology"/>
<evidence type="ECO:0000259" key="8">
    <source>
        <dbReference type="PROSITE" id="PS51880"/>
    </source>
</evidence>
<feature type="domain" description="ACT" evidence="7">
    <location>
        <begin position="663"/>
        <end position="736"/>
    </location>
</feature>
<dbReference type="GO" id="GO:0015969">
    <property type="term" value="P:guanosine tetraphosphate metabolic process"/>
    <property type="evidence" value="ECO:0007669"/>
    <property type="project" value="InterPro"/>
</dbReference>
<organism evidence="9 10">
    <name type="scientific">Kangiella geojedonensis</name>
    <dbReference type="NCBI Taxonomy" id="914150"/>
    <lineage>
        <taxon>Bacteria</taxon>
        <taxon>Pseudomonadati</taxon>
        <taxon>Pseudomonadota</taxon>
        <taxon>Gammaproteobacteria</taxon>
        <taxon>Kangiellales</taxon>
        <taxon>Kangiellaceae</taxon>
        <taxon>Kangiella</taxon>
    </lineage>
</organism>
<dbReference type="InterPro" id="IPR012676">
    <property type="entry name" value="TGS-like"/>
</dbReference>
<dbReference type="Proteomes" id="UP000034071">
    <property type="component" value="Chromosome"/>
</dbReference>
<dbReference type="PATRIC" id="fig|914150.5.peg.1494"/>
<dbReference type="GO" id="GO:0008728">
    <property type="term" value="F:GTP diphosphokinase activity"/>
    <property type="evidence" value="ECO:0007669"/>
    <property type="project" value="TreeGrafter"/>
</dbReference>
<dbReference type="AlphaFoldDB" id="A0A0F6RCI0"/>
<reference evidence="9 10" key="1">
    <citation type="submission" date="2015-02" db="EMBL/GenBank/DDBJ databases">
        <title>Complete genome sequence of Kangiella geojedonensis strain YCS-5T.</title>
        <authorList>
            <person name="Kim K.M."/>
        </authorList>
    </citation>
    <scope>NUCLEOTIDE SEQUENCE [LARGE SCALE GENOMIC DNA]</scope>
    <source>
        <strain evidence="9 10">YCS-5</strain>
    </source>
</reference>
<dbReference type="Gene3D" id="3.10.20.30">
    <property type="match status" value="1"/>
</dbReference>
<dbReference type="Gene3D" id="3.30.70.260">
    <property type="match status" value="1"/>
</dbReference>
<evidence type="ECO:0000256" key="5">
    <source>
        <dbReference type="ARBA" id="ARBA00033308"/>
    </source>
</evidence>
<evidence type="ECO:0000259" key="7">
    <source>
        <dbReference type="PROSITE" id="PS51671"/>
    </source>
</evidence>
<dbReference type="SUPFAM" id="SSF55021">
    <property type="entry name" value="ACT-like"/>
    <property type="match status" value="1"/>
</dbReference>
<comment type="function">
    <text evidence="6">In eubacteria ppGpp (guanosine 3'-diphosphate 5'-diphosphate) is a mediator of the stringent response that coordinates a variety of cellular activities in response to changes in nutritional abundance.</text>
</comment>
<dbReference type="PROSITE" id="PS51880">
    <property type="entry name" value="TGS"/>
    <property type="match status" value="1"/>
</dbReference>
<dbReference type="SMART" id="SM00954">
    <property type="entry name" value="RelA_SpoT"/>
    <property type="match status" value="1"/>
</dbReference>
<dbReference type="Pfam" id="PF04607">
    <property type="entry name" value="RelA_SpoT"/>
    <property type="match status" value="1"/>
</dbReference>
<dbReference type="InterPro" id="IPR004095">
    <property type="entry name" value="TGS"/>
</dbReference>
<dbReference type="InterPro" id="IPR045865">
    <property type="entry name" value="ACT-like_dom_sf"/>
</dbReference>
<dbReference type="CDD" id="cd05399">
    <property type="entry name" value="NT_Rel-Spo_like"/>
    <property type="match status" value="1"/>
</dbReference>
<keyword evidence="10" id="KW-1185">Reference proteome</keyword>